<feature type="domain" description="TLC" evidence="16">
    <location>
        <begin position="134"/>
        <end position="334"/>
    </location>
</feature>
<evidence type="ECO:0000256" key="2">
    <source>
        <dbReference type="ARBA" id="ARBA00004477"/>
    </source>
</evidence>
<dbReference type="InterPro" id="IPR009057">
    <property type="entry name" value="Homeodomain-like_sf"/>
</dbReference>
<keyword evidence="13" id="KW-0238">DNA-binding</keyword>
<evidence type="ECO:0000256" key="9">
    <source>
        <dbReference type="ARBA" id="ARBA00023098"/>
    </source>
</evidence>
<comment type="catalytic activity">
    <reaction evidence="11">
        <text>sphinganine + octadecanoyl-CoA = N-(octadecanoyl)-sphinganine + CoA + H(+)</text>
        <dbReference type="Rhea" id="RHEA:36547"/>
        <dbReference type="ChEBI" id="CHEBI:15378"/>
        <dbReference type="ChEBI" id="CHEBI:57287"/>
        <dbReference type="ChEBI" id="CHEBI:57394"/>
        <dbReference type="ChEBI" id="CHEBI:57817"/>
        <dbReference type="ChEBI" id="CHEBI:67033"/>
    </reaction>
    <physiologicalReaction direction="left-to-right" evidence="11">
        <dbReference type="Rhea" id="RHEA:36548"/>
    </physiologicalReaction>
</comment>
<proteinExistence type="predicted"/>
<evidence type="ECO:0000256" key="5">
    <source>
        <dbReference type="ARBA" id="ARBA00022679"/>
    </source>
</evidence>
<feature type="transmembrane region" description="Helical" evidence="15">
    <location>
        <begin position="303"/>
        <end position="326"/>
    </location>
</feature>
<keyword evidence="5" id="KW-0808">Transferase</keyword>
<feature type="transmembrane region" description="Helical" evidence="15">
    <location>
        <begin position="183"/>
        <end position="202"/>
    </location>
</feature>
<dbReference type="PANTHER" id="PTHR12560:SF0">
    <property type="entry name" value="LD18904P"/>
    <property type="match status" value="1"/>
</dbReference>
<keyword evidence="7" id="KW-0256">Endoplasmic reticulum</keyword>
<keyword evidence="9" id="KW-0443">Lipid metabolism</keyword>
<dbReference type="AlphaFoldDB" id="A0A6J2TYP7"/>
<name>A0A6J2TYP7_DROLE</name>
<dbReference type="CDD" id="cd00086">
    <property type="entry name" value="homeodomain"/>
    <property type="match status" value="1"/>
</dbReference>
<comment type="subcellular location">
    <subcellularLocation>
        <location evidence="2">Endoplasmic reticulum membrane</location>
        <topology evidence="2">Multi-pass membrane protein</topology>
    </subcellularLocation>
    <subcellularLocation>
        <location evidence="1 13">Nucleus</location>
    </subcellularLocation>
</comment>
<evidence type="ECO:0000256" key="12">
    <source>
        <dbReference type="PROSITE-ProRule" id="PRU00205"/>
    </source>
</evidence>
<evidence type="ECO:0000256" key="15">
    <source>
        <dbReference type="SAM" id="Phobius"/>
    </source>
</evidence>
<dbReference type="GO" id="GO:0005634">
    <property type="term" value="C:nucleus"/>
    <property type="evidence" value="ECO:0007669"/>
    <property type="project" value="UniProtKB-SubCell"/>
</dbReference>
<keyword evidence="10 12" id="KW-0472">Membrane</keyword>
<dbReference type="GO" id="GO:0003677">
    <property type="term" value="F:DNA binding"/>
    <property type="evidence" value="ECO:0007669"/>
    <property type="project" value="UniProtKB-KW"/>
</dbReference>
<dbReference type="GO" id="GO:0050291">
    <property type="term" value="F:sphingosine N-acyltransferase activity"/>
    <property type="evidence" value="ECO:0007669"/>
    <property type="project" value="InterPro"/>
</dbReference>
<keyword evidence="13" id="KW-0539">Nucleus</keyword>
<evidence type="ECO:0000256" key="10">
    <source>
        <dbReference type="ARBA" id="ARBA00023136"/>
    </source>
</evidence>
<evidence type="ECO:0000256" key="14">
    <source>
        <dbReference type="SAM" id="MobiDB-lite"/>
    </source>
</evidence>
<feature type="transmembrane region" description="Helical" evidence="15">
    <location>
        <begin position="263"/>
        <end position="283"/>
    </location>
</feature>
<dbReference type="GeneID" id="115629342"/>
<evidence type="ECO:0000256" key="13">
    <source>
        <dbReference type="RuleBase" id="RU000682"/>
    </source>
</evidence>
<evidence type="ECO:0000256" key="7">
    <source>
        <dbReference type="ARBA" id="ARBA00022824"/>
    </source>
</evidence>
<evidence type="ECO:0000256" key="11">
    <source>
        <dbReference type="ARBA" id="ARBA00049036"/>
    </source>
</evidence>
<sequence>MDLINKFSDAFWSTHIWLPPNTTWADIAPGSRPDVVHADYRDLIWPIPLAAVVMLIRYTLERFWISPIGKSLGIRSSRPKKAANVPILETAYAKSSRLDHKWLAPLSKQTDMTERQIERWWRLRRAQDKPSTLVKFCENTWRCLYYLYSFIFGVIVLWDKPWFWDVKSCWYGYPHQSVTSDIWLYYMISMSFYWSLTATQFFDVKRKDFWQMFIHHMVTLLLMSLSWVCNLHRVGSLVLVVHDCADIFLEAAKLTKYANYQKLCDAIFAIFTVVWIVTRLGFYPRIIYSSSVEAPRILPMFPAYYIFNALLLMLLVLHVIWTYMILKIVVDSLQKGLMSGDIRSSDSEDLTDSSENVRVANGSTRSKSKSSAAAATGTAATPTVTQRKQHSNSSRSSSSNSNNHTATTATTPTTTTETTN</sequence>
<evidence type="ECO:0000256" key="1">
    <source>
        <dbReference type="ARBA" id="ARBA00004123"/>
    </source>
</evidence>
<evidence type="ECO:0000256" key="4">
    <source>
        <dbReference type="ARBA" id="ARBA00004991"/>
    </source>
</evidence>
<feature type="transmembrane region" description="Helical" evidence="15">
    <location>
        <begin position="143"/>
        <end position="163"/>
    </location>
</feature>
<feature type="region of interest" description="Disordered" evidence="14">
    <location>
        <begin position="342"/>
        <end position="420"/>
    </location>
</feature>
<dbReference type="InterPro" id="IPR006634">
    <property type="entry name" value="TLC-dom"/>
</dbReference>
<evidence type="ECO:0000256" key="3">
    <source>
        <dbReference type="ARBA" id="ARBA00004760"/>
    </source>
</evidence>
<evidence type="ECO:0000256" key="8">
    <source>
        <dbReference type="ARBA" id="ARBA00022989"/>
    </source>
</evidence>
<organism evidence="17 18">
    <name type="scientific">Drosophila lebanonensis</name>
    <name type="common">Fruit fly</name>
    <name type="synonym">Scaptodrosophila lebanonensis</name>
    <dbReference type="NCBI Taxonomy" id="7225"/>
    <lineage>
        <taxon>Eukaryota</taxon>
        <taxon>Metazoa</taxon>
        <taxon>Ecdysozoa</taxon>
        <taxon>Arthropoda</taxon>
        <taxon>Hexapoda</taxon>
        <taxon>Insecta</taxon>
        <taxon>Pterygota</taxon>
        <taxon>Neoptera</taxon>
        <taxon>Endopterygota</taxon>
        <taxon>Diptera</taxon>
        <taxon>Brachycera</taxon>
        <taxon>Muscomorpha</taxon>
        <taxon>Ephydroidea</taxon>
        <taxon>Drosophilidae</taxon>
        <taxon>Scaptodrosophila</taxon>
    </lineage>
</organism>
<dbReference type="UniPathway" id="UPA00222"/>
<dbReference type="GO" id="GO:0005789">
    <property type="term" value="C:endoplasmic reticulum membrane"/>
    <property type="evidence" value="ECO:0007669"/>
    <property type="project" value="UniProtKB-SubCell"/>
</dbReference>
<reference evidence="18" key="1">
    <citation type="submission" date="2025-08" db="UniProtKB">
        <authorList>
            <consortium name="RefSeq"/>
        </authorList>
    </citation>
    <scope>IDENTIFICATION</scope>
    <source>
        <strain evidence="18">11010-0011.00</strain>
        <tissue evidence="18">Whole body</tissue>
    </source>
</reference>
<dbReference type="Pfam" id="PF03798">
    <property type="entry name" value="TRAM_LAG1_CLN8"/>
    <property type="match status" value="1"/>
</dbReference>
<dbReference type="InterPro" id="IPR001356">
    <property type="entry name" value="HD"/>
</dbReference>
<dbReference type="SUPFAM" id="SSF46689">
    <property type="entry name" value="Homeodomain-like"/>
    <property type="match status" value="1"/>
</dbReference>
<dbReference type="PIRSF" id="PIRSF005225">
    <property type="entry name" value="LAG1_LAC1"/>
    <property type="match status" value="1"/>
</dbReference>
<evidence type="ECO:0000256" key="6">
    <source>
        <dbReference type="ARBA" id="ARBA00022692"/>
    </source>
</evidence>
<protein>
    <submittedName>
        <fullName evidence="18">Ceramide synthase 6</fullName>
    </submittedName>
</protein>
<dbReference type="OrthoDB" id="537032at2759"/>
<dbReference type="PANTHER" id="PTHR12560">
    <property type="entry name" value="LONGEVITY ASSURANCE FACTOR 1 LAG1"/>
    <property type="match status" value="1"/>
</dbReference>
<dbReference type="PROSITE" id="PS50922">
    <property type="entry name" value="TLC"/>
    <property type="match status" value="1"/>
</dbReference>
<keyword evidence="13" id="KW-0371">Homeobox</keyword>
<dbReference type="Gene3D" id="1.10.10.60">
    <property type="entry name" value="Homeodomain-like"/>
    <property type="match status" value="1"/>
</dbReference>
<dbReference type="RefSeq" id="XP_030381651.1">
    <property type="nucleotide sequence ID" value="XM_030525791.1"/>
</dbReference>
<keyword evidence="17" id="KW-1185">Reference proteome</keyword>
<dbReference type="Proteomes" id="UP000504634">
    <property type="component" value="Unplaced"/>
</dbReference>
<keyword evidence="6 12" id="KW-0812">Transmembrane</keyword>
<feature type="compositionally biased region" description="Low complexity" evidence="14">
    <location>
        <begin position="363"/>
        <end position="420"/>
    </location>
</feature>
<dbReference type="FunFam" id="1.10.10.60:FF:000020">
    <property type="entry name" value="Ceramide synthase 5"/>
    <property type="match status" value="1"/>
</dbReference>
<dbReference type="InterPro" id="IPR016439">
    <property type="entry name" value="Lag1/Lac1-like"/>
</dbReference>
<dbReference type="SMART" id="SM00724">
    <property type="entry name" value="TLC"/>
    <property type="match status" value="1"/>
</dbReference>
<comment type="pathway">
    <text evidence="4">Sphingolipid metabolism.</text>
</comment>
<evidence type="ECO:0000313" key="17">
    <source>
        <dbReference type="Proteomes" id="UP000504634"/>
    </source>
</evidence>
<dbReference type="GO" id="GO:0046513">
    <property type="term" value="P:ceramide biosynthetic process"/>
    <property type="evidence" value="ECO:0007669"/>
    <property type="project" value="InterPro"/>
</dbReference>
<gene>
    <name evidence="18" type="primary">LOC115629342</name>
</gene>
<accession>A0A6J2TYP7</accession>
<evidence type="ECO:0000259" key="16">
    <source>
        <dbReference type="PROSITE" id="PS50922"/>
    </source>
</evidence>
<dbReference type="Pfam" id="PF00046">
    <property type="entry name" value="Homeodomain"/>
    <property type="match status" value="1"/>
</dbReference>
<comment type="pathway">
    <text evidence="3">Lipid metabolism; sphingolipid metabolism.</text>
</comment>
<feature type="transmembrane region" description="Helical" evidence="15">
    <location>
        <begin position="43"/>
        <end position="60"/>
    </location>
</feature>
<evidence type="ECO:0000313" key="18">
    <source>
        <dbReference type="RefSeq" id="XP_030381651.1"/>
    </source>
</evidence>
<keyword evidence="8 15" id="KW-1133">Transmembrane helix</keyword>